<dbReference type="OrthoDB" id="10005898at2759"/>
<dbReference type="STRING" id="1287681.M7SNF2"/>
<dbReference type="AlphaFoldDB" id="M7SNF2"/>
<dbReference type="PANTHER" id="PTHR12652:SF25">
    <property type="entry name" value="MICROBODY (PEROXISOME) PROLIFERATION PROTEIN PEROXIN 11C (EUROFUNG)"/>
    <property type="match status" value="1"/>
</dbReference>
<name>M7SNF2_EUTLA</name>
<dbReference type="KEGG" id="ela:UCREL1_5051"/>
<dbReference type="eggNOG" id="ENOG502S1P2">
    <property type="taxonomic scope" value="Eukaryota"/>
</dbReference>
<gene>
    <name evidence="2" type="ORF">UCREL1_5051</name>
</gene>
<evidence type="ECO:0000313" key="2">
    <source>
        <dbReference type="EMBL" id="EMR67939.1"/>
    </source>
</evidence>
<reference evidence="3" key="1">
    <citation type="journal article" date="2013" name="Genome Announc.">
        <title>Draft genome sequence of the grapevine dieback fungus Eutypa lata UCR-EL1.</title>
        <authorList>
            <person name="Blanco-Ulate B."/>
            <person name="Rolshausen P.E."/>
            <person name="Cantu D."/>
        </authorList>
    </citation>
    <scope>NUCLEOTIDE SEQUENCE [LARGE SCALE GENOMIC DNA]</scope>
    <source>
        <strain evidence="3">UCR-EL1</strain>
    </source>
</reference>
<dbReference type="OMA" id="RNLAWAP"/>
<sequence length="330" mass="36345">MPSTADLPSGEPVPTSGAPLPKPKPIHLKGLFQTAPSNIDAFLAHLHRCLQTPSGIDTLLLFIGYTSRLSASVLQALTGPAIQRSAKQLLAIADALPPSATLVFATTKSFPFSPSVALVLRVAKRLKALSVLLSEIRTFMRLWGLLNMYFWGRGLVLKWRQSKNPPQSSSDEKEKAAKTAPTDKVETTIAWAQLTACVVFQSLENATYLSSKGILLDWAPATQGRAARWSARFWGAFVGIELGRLLYESHKRGQRSARERIGSRTVAEAERDEREWGEAWRKSVVRNLAWAPLTVHWSLEKGLVGEMAIGALASIPGVIQMRDLWRRTAE</sequence>
<keyword evidence="3" id="KW-1185">Reference proteome</keyword>
<dbReference type="Proteomes" id="UP000012174">
    <property type="component" value="Unassembled WGS sequence"/>
</dbReference>
<dbReference type="PANTHER" id="PTHR12652">
    <property type="entry name" value="PEROXISOMAL BIOGENESIS FACTOR 11"/>
    <property type="match status" value="1"/>
</dbReference>
<feature type="region of interest" description="Disordered" evidence="1">
    <location>
        <begin position="1"/>
        <end position="22"/>
    </location>
</feature>
<organism evidence="2 3">
    <name type="scientific">Eutypa lata (strain UCR-EL1)</name>
    <name type="common">Grapevine dieback disease fungus</name>
    <name type="synonym">Eutypa armeniacae</name>
    <dbReference type="NCBI Taxonomy" id="1287681"/>
    <lineage>
        <taxon>Eukaryota</taxon>
        <taxon>Fungi</taxon>
        <taxon>Dikarya</taxon>
        <taxon>Ascomycota</taxon>
        <taxon>Pezizomycotina</taxon>
        <taxon>Sordariomycetes</taxon>
        <taxon>Xylariomycetidae</taxon>
        <taxon>Xylariales</taxon>
        <taxon>Diatrypaceae</taxon>
        <taxon>Eutypa</taxon>
    </lineage>
</organism>
<evidence type="ECO:0000313" key="3">
    <source>
        <dbReference type="Proteomes" id="UP000012174"/>
    </source>
</evidence>
<dbReference type="EMBL" id="KB706326">
    <property type="protein sequence ID" value="EMR67939.1"/>
    <property type="molecule type" value="Genomic_DNA"/>
</dbReference>
<protein>
    <submittedName>
        <fullName evidence="2">Putative peroxin 11c protein</fullName>
    </submittedName>
</protein>
<accession>M7SNF2</accession>
<dbReference type="HOGENOM" id="CLU_052213_0_1_1"/>
<evidence type="ECO:0000256" key="1">
    <source>
        <dbReference type="SAM" id="MobiDB-lite"/>
    </source>
</evidence>
<proteinExistence type="predicted"/>